<dbReference type="AlphaFoldDB" id="S6ABI8"/>
<dbReference type="InterPro" id="IPR032710">
    <property type="entry name" value="NTF2-like_dom_sf"/>
</dbReference>
<dbReference type="InterPro" id="IPR056203">
    <property type="entry name" value="Cds6_C"/>
</dbReference>
<feature type="chain" id="PRO_5004535959" description="Cds6 C-terminal domain-containing protein" evidence="5">
    <location>
        <begin position="28"/>
        <end position="367"/>
    </location>
</feature>
<name>S6ABI8_SULDS</name>
<dbReference type="Pfam" id="PF24125">
    <property type="entry name" value="Cds6_C"/>
    <property type="match status" value="1"/>
</dbReference>
<evidence type="ECO:0000256" key="2">
    <source>
        <dbReference type="ARBA" id="ARBA00022803"/>
    </source>
</evidence>
<gene>
    <name evidence="7" type="ORF">SCD_n00897</name>
</gene>
<feature type="region of interest" description="Disordered" evidence="4">
    <location>
        <begin position="181"/>
        <end position="253"/>
    </location>
</feature>
<dbReference type="SUPFAM" id="SSF54427">
    <property type="entry name" value="NTF2-like"/>
    <property type="match status" value="1"/>
</dbReference>
<dbReference type="InterPro" id="IPR019734">
    <property type="entry name" value="TPR_rpt"/>
</dbReference>
<protein>
    <recommendedName>
        <fullName evidence="6">Cds6 C-terminal domain-containing protein</fullName>
    </recommendedName>
</protein>
<evidence type="ECO:0000313" key="8">
    <source>
        <dbReference type="Proteomes" id="UP000015559"/>
    </source>
</evidence>
<keyword evidence="8" id="KW-1185">Reference proteome</keyword>
<feature type="repeat" description="TPR" evidence="3">
    <location>
        <begin position="100"/>
        <end position="133"/>
    </location>
</feature>
<dbReference type="InterPro" id="IPR051685">
    <property type="entry name" value="Ycf3/AcsC/BcsC/TPR_MFPF"/>
</dbReference>
<keyword evidence="5" id="KW-0732">Signal</keyword>
<dbReference type="Gene3D" id="1.25.40.10">
    <property type="entry name" value="Tetratricopeptide repeat domain"/>
    <property type="match status" value="1"/>
</dbReference>
<dbReference type="eggNOG" id="COG0457">
    <property type="taxonomic scope" value="Bacteria"/>
</dbReference>
<proteinExistence type="predicted"/>
<dbReference type="EMBL" id="AP013066">
    <property type="protein sequence ID" value="BAN34738.1"/>
    <property type="molecule type" value="Genomic_DNA"/>
</dbReference>
<feature type="signal peptide" evidence="5">
    <location>
        <begin position="1"/>
        <end position="27"/>
    </location>
</feature>
<dbReference type="PROSITE" id="PS50005">
    <property type="entry name" value="TPR"/>
    <property type="match status" value="1"/>
</dbReference>
<keyword evidence="2 3" id="KW-0802">TPR repeat</keyword>
<evidence type="ECO:0000259" key="6">
    <source>
        <dbReference type="Pfam" id="PF24125"/>
    </source>
</evidence>
<dbReference type="Gene3D" id="3.10.450.50">
    <property type="match status" value="1"/>
</dbReference>
<dbReference type="RefSeq" id="WP_009206314.1">
    <property type="nucleotide sequence ID" value="NC_022357.1"/>
</dbReference>
<feature type="domain" description="Cds6 C-terminal" evidence="6">
    <location>
        <begin position="260"/>
        <end position="363"/>
    </location>
</feature>
<feature type="compositionally biased region" description="Low complexity" evidence="4">
    <location>
        <begin position="237"/>
        <end position="247"/>
    </location>
</feature>
<evidence type="ECO:0000256" key="3">
    <source>
        <dbReference type="PROSITE-ProRule" id="PRU00339"/>
    </source>
</evidence>
<dbReference type="PANTHER" id="PTHR44943">
    <property type="entry name" value="CELLULOSE SYNTHASE OPERON PROTEIN C"/>
    <property type="match status" value="1"/>
</dbReference>
<keyword evidence="1" id="KW-0677">Repeat</keyword>
<dbReference type="Pfam" id="PF14559">
    <property type="entry name" value="TPR_19"/>
    <property type="match status" value="1"/>
</dbReference>
<dbReference type="InterPro" id="IPR011990">
    <property type="entry name" value="TPR-like_helical_dom_sf"/>
</dbReference>
<dbReference type="SUPFAM" id="SSF48452">
    <property type="entry name" value="TPR-like"/>
    <property type="match status" value="1"/>
</dbReference>
<evidence type="ECO:0000256" key="4">
    <source>
        <dbReference type="SAM" id="MobiDB-lite"/>
    </source>
</evidence>
<feature type="compositionally biased region" description="Low complexity" evidence="4">
    <location>
        <begin position="185"/>
        <end position="194"/>
    </location>
</feature>
<dbReference type="OrthoDB" id="5294075at2"/>
<evidence type="ECO:0000256" key="1">
    <source>
        <dbReference type="ARBA" id="ARBA00022737"/>
    </source>
</evidence>
<accession>S6ABI8</accession>
<dbReference type="STRING" id="1163617.SCD_n00897"/>
<dbReference type="Proteomes" id="UP000015559">
    <property type="component" value="Chromosome"/>
</dbReference>
<dbReference type="KEGG" id="sdr:SCD_n00897"/>
<dbReference type="PANTHER" id="PTHR44943:SF8">
    <property type="entry name" value="TPR REPEAT-CONTAINING PROTEIN MJ0263"/>
    <property type="match status" value="1"/>
</dbReference>
<evidence type="ECO:0000256" key="5">
    <source>
        <dbReference type="SAM" id="SignalP"/>
    </source>
</evidence>
<feature type="compositionally biased region" description="Pro residues" evidence="4">
    <location>
        <begin position="210"/>
        <end position="221"/>
    </location>
</feature>
<dbReference type="HOGENOM" id="CLU_037727_0_0_4"/>
<dbReference type="SMART" id="SM00028">
    <property type="entry name" value="TPR"/>
    <property type="match status" value="3"/>
</dbReference>
<sequence length="367" mass="39880">MSRFRIATILASLFCTLLFTFGQPARADELQDISKLYKQGQNDKALERLESYLTNRPKDAQGPKIAQGRFLKGLILAEQGKKAEAIQIFTRLTEEYPELPEPYNNLAVLYASQGQYDKARHALEMAINTHPSYATAHENLGDIYAKMASQAYDKALQLDKGNVAAQTKLALVKELFSANGKSNRAPTKTVIPTAAPTPTPAAAPATTPAKPEPIKPVPAPTPSVVQPVPAPAPVPAKPALEPKAAPVTEQVSKSDTEAGVLKALNGWANAWSSKNVSSYLSYYAKDFKVSGGSRASWEKERKNRISRPKSIHVGIEAPRVTISDAGHASVTFKQSYKSDALQSTTTKTIAMVKVGDKWLIQQERVGR</sequence>
<evidence type="ECO:0000313" key="7">
    <source>
        <dbReference type="EMBL" id="BAN34738.1"/>
    </source>
</evidence>
<organism evidence="7 8">
    <name type="scientific">Sulfuricella denitrificans (strain DSM 22764 / NBRC 105220 / skB26)</name>
    <dbReference type="NCBI Taxonomy" id="1163617"/>
    <lineage>
        <taxon>Bacteria</taxon>
        <taxon>Pseudomonadati</taxon>
        <taxon>Pseudomonadota</taxon>
        <taxon>Betaproteobacteria</taxon>
        <taxon>Nitrosomonadales</taxon>
        <taxon>Sulfuricellaceae</taxon>
        <taxon>Sulfuricella</taxon>
    </lineage>
</organism>
<reference evidence="7 8" key="1">
    <citation type="journal article" date="2012" name="Appl. Environ. Microbiol.">
        <title>Draft genome sequence of a psychrotolerant sulfur-oxidizing bacterium, Sulfuricella denitrificans skB26, and proteomic insights into cold adaptation.</title>
        <authorList>
            <person name="Watanabe T."/>
            <person name="Kojima H."/>
            <person name="Fukui M."/>
        </authorList>
    </citation>
    <scope>NUCLEOTIDE SEQUENCE [LARGE SCALE GENOMIC DNA]</scope>
    <source>
        <strain evidence="8">skB26</strain>
    </source>
</reference>